<dbReference type="SUPFAM" id="SSF51569">
    <property type="entry name" value="Aldolase"/>
    <property type="match status" value="1"/>
</dbReference>
<dbReference type="GO" id="GO:0016829">
    <property type="term" value="F:lyase activity"/>
    <property type="evidence" value="ECO:0007669"/>
    <property type="project" value="InterPro"/>
</dbReference>
<name>A0A8R7PKW5_TRIUA</name>
<organism evidence="1 2">
    <name type="scientific">Triticum urartu</name>
    <name type="common">Red wild einkorn</name>
    <name type="synonym">Crithodium urartu</name>
    <dbReference type="NCBI Taxonomy" id="4572"/>
    <lineage>
        <taxon>Eukaryota</taxon>
        <taxon>Viridiplantae</taxon>
        <taxon>Streptophyta</taxon>
        <taxon>Embryophyta</taxon>
        <taxon>Tracheophyta</taxon>
        <taxon>Spermatophyta</taxon>
        <taxon>Magnoliopsida</taxon>
        <taxon>Liliopsida</taxon>
        <taxon>Poales</taxon>
        <taxon>Poaceae</taxon>
        <taxon>BOP clade</taxon>
        <taxon>Pooideae</taxon>
        <taxon>Triticodae</taxon>
        <taxon>Triticeae</taxon>
        <taxon>Triticinae</taxon>
        <taxon>Triticum</taxon>
    </lineage>
</organism>
<reference evidence="1" key="3">
    <citation type="submission" date="2022-06" db="UniProtKB">
        <authorList>
            <consortium name="EnsemblPlants"/>
        </authorList>
    </citation>
    <scope>IDENTIFICATION</scope>
</reference>
<dbReference type="EnsemblPlants" id="TuG1812G0200005547.01.T01">
    <property type="protein sequence ID" value="TuG1812G0200005547.01.T01.cds305595"/>
    <property type="gene ID" value="TuG1812G0200005547.01"/>
</dbReference>
<reference evidence="2" key="1">
    <citation type="journal article" date="2013" name="Nature">
        <title>Draft genome of the wheat A-genome progenitor Triticum urartu.</title>
        <authorList>
            <person name="Ling H.Q."/>
            <person name="Zhao S."/>
            <person name="Liu D."/>
            <person name="Wang J."/>
            <person name="Sun H."/>
            <person name="Zhang C."/>
            <person name="Fan H."/>
            <person name="Li D."/>
            <person name="Dong L."/>
            <person name="Tao Y."/>
            <person name="Gao C."/>
            <person name="Wu H."/>
            <person name="Li Y."/>
            <person name="Cui Y."/>
            <person name="Guo X."/>
            <person name="Zheng S."/>
            <person name="Wang B."/>
            <person name="Yu K."/>
            <person name="Liang Q."/>
            <person name="Yang W."/>
            <person name="Lou X."/>
            <person name="Chen J."/>
            <person name="Feng M."/>
            <person name="Jian J."/>
            <person name="Zhang X."/>
            <person name="Luo G."/>
            <person name="Jiang Y."/>
            <person name="Liu J."/>
            <person name="Wang Z."/>
            <person name="Sha Y."/>
            <person name="Zhang B."/>
            <person name="Wu H."/>
            <person name="Tang D."/>
            <person name="Shen Q."/>
            <person name="Xue P."/>
            <person name="Zou S."/>
            <person name="Wang X."/>
            <person name="Liu X."/>
            <person name="Wang F."/>
            <person name="Yang Y."/>
            <person name="An X."/>
            <person name="Dong Z."/>
            <person name="Zhang K."/>
            <person name="Zhang X."/>
            <person name="Luo M.C."/>
            <person name="Dvorak J."/>
            <person name="Tong Y."/>
            <person name="Wang J."/>
            <person name="Yang H."/>
            <person name="Li Z."/>
            <person name="Wang D."/>
            <person name="Zhang A."/>
            <person name="Wang J."/>
        </authorList>
    </citation>
    <scope>NUCLEOTIDE SEQUENCE</scope>
    <source>
        <strain evidence="2">cv. G1812</strain>
    </source>
</reference>
<dbReference type="Proteomes" id="UP000015106">
    <property type="component" value="Chromosome 2"/>
</dbReference>
<accession>A0A8R7PKW5</accession>
<dbReference type="Pfam" id="PF00701">
    <property type="entry name" value="DHDPS"/>
    <property type="match status" value="1"/>
</dbReference>
<dbReference type="InterPro" id="IPR013785">
    <property type="entry name" value="Aldolase_TIM"/>
</dbReference>
<keyword evidence="2" id="KW-1185">Reference proteome</keyword>
<dbReference type="Gene3D" id="3.20.20.70">
    <property type="entry name" value="Aldolase class I"/>
    <property type="match status" value="1"/>
</dbReference>
<proteinExistence type="predicted"/>
<evidence type="ECO:0000313" key="1">
    <source>
        <dbReference type="EnsemblPlants" id="TuG1812G0200005547.01.T01.cds305595"/>
    </source>
</evidence>
<dbReference type="InterPro" id="IPR002220">
    <property type="entry name" value="DapA-like"/>
</dbReference>
<dbReference type="Gramene" id="TuG1812G0200005547.01.T01">
    <property type="protein sequence ID" value="TuG1812G0200005547.01.T01.cds305595"/>
    <property type="gene ID" value="TuG1812G0200005547.01"/>
</dbReference>
<reference evidence="1" key="2">
    <citation type="submission" date="2018-03" db="EMBL/GenBank/DDBJ databases">
        <title>The Triticum urartu genome reveals the dynamic nature of wheat genome evolution.</title>
        <authorList>
            <person name="Ling H."/>
            <person name="Ma B."/>
            <person name="Shi X."/>
            <person name="Liu H."/>
            <person name="Dong L."/>
            <person name="Sun H."/>
            <person name="Cao Y."/>
            <person name="Gao Q."/>
            <person name="Zheng S."/>
            <person name="Li Y."/>
            <person name="Yu Y."/>
            <person name="Du H."/>
            <person name="Qi M."/>
            <person name="Li Y."/>
            <person name="Yu H."/>
            <person name="Cui Y."/>
            <person name="Wang N."/>
            <person name="Chen C."/>
            <person name="Wu H."/>
            <person name="Zhao Y."/>
            <person name="Zhang J."/>
            <person name="Li Y."/>
            <person name="Zhou W."/>
            <person name="Zhang B."/>
            <person name="Hu W."/>
            <person name="Eijk M."/>
            <person name="Tang J."/>
            <person name="Witsenboer H."/>
            <person name="Zhao S."/>
            <person name="Li Z."/>
            <person name="Zhang A."/>
            <person name="Wang D."/>
            <person name="Liang C."/>
        </authorList>
    </citation>
    <scope>NUCLEOTIDE SEQUENCE [LARGE SCALE GENOMIC DNA]</scope>
    <source>
        <strain evidence="1">cv. G1812</strain>
    </source>
</reference>
<protein>
    <submittedName>
        <fullName evidence="1">Uncharacterized protein</fullName>
    </submittedName>
</protein>
<evidence type="ECO:0000313" key="2">
    <source>
        <dbReference type="Proteomes" id="UP000015106"/>
    </source>
</evidence>
<sequence>RVNCYSDKGTTIWRGNNDNSRWKYDATGVISVATNLVRGLMHNLMFEGENAALNEKLLPLMKWFFCEHNPIVLNTALD</sequence>
<dbReference type="AlphaFoldDB" id="A0A8R7PKW5"/>